<evidence type="ECO:0000313" key="3">
    <source>
        <dbReference type="Proteomes" id="UP000334340"/>
    </source>
</evidence>
<accession>A0A564ZM37</accession>
<protein>
    <recommendedName>
        <fullName evidence="4">Glycine zipper domain-containing protein</fullName>
    </recommendedName>
</protein>
<dbReference type="EMBL" id="CABIKM010000030">
    <property type="protein sequence ID" value="VUZ85628.1"/>
    <property type="molecule type" value="Genomic_DNA"/>
</dbReference>
<keyword evidence="1" id="KW-0472">Membrane</keyword>
<dbReference type="Proteomes" id="UP000334340">
    <property type="component" value="Unassembled WGS sequence"/>
</dbReference>
<evidence type="ECO:0000313" key="2">
    <source>
        <dbReference type="EMBL" id="VUZ85628.1"/>
    </source>
</evidence>
<feature type="transmembrane region" description="Helical" evidence="1">
    <location>
        <begin position="12"/>
        <end position="34"/>
    </location>
</feature>
<sequence length="157" mass="15881">MSAGGWNAWKVTTIGMAVVFTTALITGLVVANWVGNQKTRPGTTPDVQIQRPMPSHVASRPLPSDIEACNRYASSVVGDKTTEVIKDVLIGGAIGAGVGAAGGAIGGGGKGAGKGAGIGGLVGATAGTLYGLNEANQHDARYAAAYRTCMHRRGFTR</sequence>
<name>A0A564ZM37_9BACT</name>
<dbReference type="AlphaFoldDB" id="A0A564ZM37"/>
<keyword evidence="1" id="KW-0812">Transmembrane</keyword>
<proteinExistence type="predicted"/>
<gene>
    <name evidence="2" type="ORF">MELA_02013</name>
</gene>
<evidence type="ECO:0008006" key="4">
    <source>
        <dbReference type="Google" id="ProtNLM"/>
    </source>
</evidence>
<keyword evidence="1" id="KW-1133">Transmembrane helix</keyword>
<evidence type="ECO:0000256" key="1">
    <source>
        <dbReference type="SAM" id="Phobius"/>
    </source>
</evidence>
<organism evidence="2 3">
    <name type="scientific">Candidatus Methylomirabilis lanthanidiphila</name>
    <dbReference type="NCBI Taxonomy" id="2211376"/>
    <lineage>
        <taxon>Bacteria</taxon>
        <taxon>Candidatus Methylomirabilota</taxon>
        <taxon>Candidatus Methylomirabilia</taxon>
        <taxon>Candidatus Methylomirabilales</taxon>
        <taxon>Candidatus Methylomirabilaceae</taxon>
        <taxon>Candidatus Methylomirabilis</taxon>
    </lineage>
</organism>
<keyword evidence="3" id="KW-1185">Reference proteome</keyword>
<reference evidence="2 3" key="1">
    <citation type="submission" date="2019-07" db="EMBL/GenBank/DDBJ databases">
        <authorList>
            <person name="Cremers G."/>
        </authorList>
    </citation>
    <scope>NUCLEOTIDE SEQUENCE [LARGE SCALE GENOMIC DNA]</scope>
</reference>